<keyword evidence="4" id="KW-0489">Methyltransferase</keyword>
<dbReference type="SUPFAM" id="SSF53335">
    <property type="entry name" value="S-adenosyl-L-methionine-dependent methyltransferases"/>
    <property type="match status" value="1"/>
</dbReference>
<keyword evidence="5" id="KW-1185">Reference proteome</keyword>
<dbReference type="OrthoDB" id="9786503at2"/>
<dbReference type="GO" id="GO:0032259">
    <property type="term" value="P:methylation"/>
    <property type="evidence" value="ECO:0007669"/>
    <property type="project" value="UniProtKB-KW"/>
</dbReference>
<dbReference type="Gene3D" id="3.40.50.150">
    <property type="entry name" value="Vaccinia Virus protein VP39"/>
    <property type="match status" value="1"/>
</dbReference>
<dbReference type="EMBL" id="WBKA01000008">
    <property type="protein sequence ID" value="KAB1631221.1"/>
    <property type="molecule type" value="Genomic_DNA"/>
</dbReference>
<protein>
    <submittedName>
        <fullName evidence="4">Class I SAM-dependent methyltransferase</fullName>
    </submittedName>
</protein>
<evidence type="ECO:0000313" key="4">
    <source>
        <dbReference type="EMBL" id="KAB1631221.1"/>
    </source>
</evidence>
<dbReference type="GO" id="GO:0008168">
    <property type="term" value="F:methyltransferase activity"/>
    <property type="evidence" value="ECO:0007669"/>
    <property type="project" value="UniProtKB-KW"/>
</dbReference>
<dbReference type="Proteomes" id="UP000481339">
    <property type="component" value="Unassembled WGS sequence"/>
</dbReference>
<proteinExistence type="predicted"/>
<organism evidence="4 5">
    <name type="scientific">Pseudoclavibacter caeni</name>
    <dbReference type="NCBI Taxonomy" id="908846"/>
    <lineage>
        <taxon>Bacteria</taxon>
        <taxon>Bacillati</taxon>
        <taxon>Actinomycetota</taxon>
        <taxon>Actinomycetes</taxon>
        <taxon>Micrococcales</taxon>
        <taxon>Microbacteriaceae</taxon>
        <taxon>Pseudoclavibacter</taxon>
    </lineage>
</organism>
<evidence type="ECO:0000313" key="5">
    <source>
        <dbReference type="Proteomes" id="UP000481339"/>
    </source>
</evidence>
<feature type="domain" description="Methyltransferase" evidence="3">
    <location>
        <begin position="45"/>
        <end position="140"/>
    </location>
</feature>
<name>A0A7C8FQA7_9MICO</name>
<dbReference type="InterPro" id="IPR041698">
    <property type="entry name" value="Methyltransf_25"/>
</dbReference>
<evidence type="ECO:0000256" key="1">
    <source>
        <dbReference type="ARBA" id="ARBA00022679"/>
    </source>
</evidence>
<accession>A0A7C8FQA7</accession>
<sequence length="301" mass="31193">MTGPAQDDVAHVWERRYADREHLWSGRVNGVLADVAAGLVPGRAADLGCGEGGDVIWLAEHGWRALGVDVSPTAVERAGAETARRGLNGRARFIAADLATWDAGDALFDLVTVSYLHSWDPPIPRTAILRRAAATVAPGGRLLVTSHAAPPPWAGHGSGHGAGHGDATGHHAGREEAHTEAGPEAAAHRTAQDETGTHDHAHPERHYPTPAEDVAAALGLTVEGPVDPAEPNDAAGSSNAAGLTATLDPAKLVPGATMHDDTGAAWTVEEAAVRHRQATGPNGITGELADSVVLLRRESRV</sequence>
<gene>
    <name evidence="4" type="ORF">F8O02_08430</name>
</gene>
<dbReference type="InterPro" id="IPR029063">
    <property type="entry name" value="SAM-dependent_MTases_sf"/>
</dbReference>
<feature type="region of interest" description="Disordered" evidence="2">
    <location>
        <begin position="143"/>
        <end position="207"/>
    </location>
</feature>
<feature type="compositionally biased region" description="Basic and acidic residues" evidence="2">
    <location>
        <begin position="167"/>
        <end position="207"/>
    </location>
</feature>
<feature type="compositionally biased region" description="Gly residues" evidence="2">
    <location>
        <begin position="156"/>
        <end position="166"/>
    </location>
</feature>
<keyword evidence="1 4" id="KW-0808">Transferase</keyword>
<comment type="caution">
    <text evidence="4">The sequence shown here is derived from an EMBL/GenBank/DDBJ whole genome shotgun (WGS) entry which is preliminary data.</text>
</comment>
<evidence type="ECO:0000256" key="2">
    <source>
        <dbReference type="SAM" id="MobiDB-lite"/>
    </source>
</evidence>
<dbReference type="CDD" id="cd02440">
    <property type="entry name" value="AdoMet_MTases"/>
    <property type="match status" value="1"/>
</dbReference>
<dbReference type="AlphaFoldDB" id="A0A7C8FQA7"/>
<dbReference type="RefSeq" id="WP_158036806.1">
    <property type="nucleotide sequence ID" value="NZ_BAAAZV010000001.1"/>
</dbReference>
<dbReference type="Pfam" id="PF13649">
    <property type="entry name" value="Methyltransf_25"/>
    <property type="match status" value="1"/>
</dbReference>
<evidence type="ECO:0000259" key="3">
    <source>
        <dbReference type="Pfam" id="PF13649"/>
    </source>
</evidence>
<reference evidence="4 5" key="1">
    <citation type="submission" date="2019-09" db="EMBL/GenBank/DDBJ databases">
        <title>Phylogeny of genus Pseudoclavibacter and closely related genus.</title>
        <authorList>
            <person name="Li Y."/>
        </authorList>
    </citation>
    <scope>NUCLEOTIDE SEQUENCE [LARGE SCALE GENOMIC DNA]</scope>
    <source>
        <strain evidence="4 5">JCM 16921</strain>
    </source>
</reference>
<dbReference type="PANTHER" id="PTHR43861">
    <property type="entry name" value="TRANS-ACONITATE 2-METHYLTRANSFERASE-RELATED"/>
    <property type="match status" value="1"/>
</dbReference>